<reference evidence="2 3" key="1">
    <citation type="submission" date="2021-01" db="EMBL/GenBank/DDBJ databases">
        <title>Genome sequencing of Joostella atrarenae M1-2 (= KCTC 23194).</title>
        <authorList>
            <person name="Zakaria M.R."/>
            <person name="Lam M.Q."/>
            <person name="Chong C.S."/>
        </authorList>
    </citation>
    <scope>NUCLEOTIDE SEQUENCE [LARGE SCALE GENOMIC DNA]</scope>
    <source>
        <strain evidence="2 3">M1-2</strain>
    </source>
</reference>
<evidence type="ECO:0000259" key="1">
    <source>
        <dbReference type="Pfam" id="PF01272"/>
    </source>
</evidence>
<dbReference type="EMBL" id="JAETXX010000001">
    <property type="protein sequence ID" value="MCF8713534.1"/>
    <property type="molecule type" value="Genomic_DNA"/>
</dbReference>
<dbReference type="GO" id="GO:0003746">
    <property type="term" value="F:translation elongation factor activity"/>
    <property type="evidence" value="ECO:0007669"/>
    <property type="project" value="UniProtKB-KW"/>
</dbReference>
<comment type="caution">
    <text evidence="2">The sequence shown here is derived from an EMBL/GenBank/DDBJ whole genome shotgun (WGS) entry which is preliminary data.</text>
</comment>
<feature type="domain" description="Transcription elongation factor GreA/GreB C-terminal" evidence="1">
    <location>
        <begin position="116"/>
        <end position="149"/>
    </location>
</feature>
<keyword evidence="2" id="KW-0251">Elongation factor</keyword>
<accession>A0ABS9IZH0</accession>
<gene>
    <name evidence="2" type="ORF">JM658_01735</name>
</gene>
<organism evidence="2 3">
    <name type="scientific">Joostella atrarenae</name>
    <dbReference type="NCBI Taxonomy" id="679257"/>
    <lineage>
        <taxon>Bacteria</taxon>
        <taxon>Pseudomonadati</taxon>
        <taxon>Bacteroidota</taxon>
        <taxon>Flavobacteriia</taxon>
        <taxon>Flavobacteriales</taxon>
        <taxon>Flavobacteriaceae</taxon>
        <taxon>Joostella</taxon>
    </lineage>
</organism>
<dbReference type="SUPFAM" id="SSF54534">
    <property type="entry name" value="FKBP-like"/>
    <property type="match status" value="1"/>
</dbReference>
<keyword evidence="2" id="KW-0648">Protein biosynthesis</keyword>
<name>A0ABS9IZH0_9FLAO</name>
<dbReference type="InterPro" id="IPR001437">
    <property type="entry name" value="Tscrpt_elong_fac_GreA/B_C"/>
</dbReference>
<proteinExistence type="predicted"/>
<dbReference type="Pfam" id="PF01272">
    <property type="entry name" value="GreA_GreB"/>
    <property type="match status" value="1"/>
</dbReference>
<protein>
    <submittedName>
        <fullName evidence="2">GreA/GreB family elongation factor</fullName>
    </submittedName>
</protein>
<dbReference type="Proteomes" id="UP000829517">
    <property type="component" value="Unassembled WGS sequence"/>
</dbReference>
<evidence type="ECO:0000313" key="2">
    <source>
        <dbReference type="EMBL" id="MCF8713534.1"/>
    </source>
</evidence>
<sequence length="153" mass="17104">MMKSIKEQLVNKCQELLNERLYQVQKAIATIEESFASETKSSAGDKHETGRAMLQLEREKAGNRLREVEMMHHAFSRINFGNTSAEKAVKMGSLVQTNVVNYFISVSLGQITIDNTDVYCISAQSPIGKLLLGKGIDDEVTFQTSNIKIQAIY</sequence>
<evidence type="ECO:0000313" key="3">
    <source>
        <dbReference type="Proteomes" id="UP000829517"/>
    </source>
</evidence>
<keyword evidence="3" id="KW-1185">Reference proteome</keyword>
<dbReference type="InterPro" id="IPR036953">
    <property type="entry name" value="GreA/GreB_C_sf"/>
</dbReference>
<dbReference type="Gene3D" id="3.10.50.30">
    <property type="entry name" value="Transcription elongation factor, GreA/GreB, C-terminal domain"/>
    <property type="match status" value="1"/>
</dbReference>